<dbReference type="InterPro" id="IPR002104">
    <property type="entry name" value="Integrase_catalytic"/>
</dbReference>
<evidence type="ECO:0000256" key="2">
    <source>
        <dbReference type="ARBA" id="ARBA00023125"/>
    </source>
</evidence>
<dbReference type="Gene3D" id="1.10.443.10">
    <property type="entry name" value="Intergrase catalytic core"/>
    <property type="match status" value="1"/>
</dbReference>
<evidence type="ECO:0000256" key="3">
    <source>
        <dbReference type="ARBA" id="ARBA00023172"/>
    </source>
</evidence>
<comment type="similarity">
    <text evidence="1">Belongs to the 'phage' integrase family.</text>
</comment>
<reference evidence="7" key="1">
    <citation type="submission" date="2020-02" db="EMBL/GenBank/DDBJ databases">
        <authorList>
            <person name="Meier V. D."/>
        </authorList>
    </citation>
    <scope>NUCLEOTIDE SEQUENCE</scope>
    <source>
        <strain evidence="7">AVDCRST_MAG92</strain>
    </source>
</reference>
<feature type="domain" description="Tyr recombinase" evidence="5">
    <location>
        <begin position="111"/>
        <end position="285"/>
    </location>
</feature>
<dbReference type="AlphaFoldDB" id="A0A6J4IQP4"/>
<organism evidence="7">
    <name type="scientific">uncultured Coleofasciculus sp</name>
    <dbReference type="NCBI Taxonomy" id="1267456"/>
    <lineage>
        <taxon>Bacteria</taxon>
        <taxon>Bacillati</taxon>
        <taxon>Cyanobacteriota</taxon>
        <taxon>Cyanophyceae</taxon>
        <taxon>Coleofasciculales</taxon>
        <taxon>Coleofasciculaceae</taxon>
        <taxon>Coleofasciculus</taxon>
        <taxon>environmental samples</taxon>
    </lineage>
</organism>
<keyword evidence="3" id="KW-0233">DNA recombination</keyword>
<dbReference type="InterPro" id="IPR011010">
    <property type="entry name" value="DNA_brk_join_enz"/>
</dbReference>
<dbReference type="GO" id="GO:0003677">
    <property type="term" value="F:DNA binding"/>
    <property type="evidence" value="ECO:0007669"/>
    <property type="project" value="UniProtKB-UniRule"/>
</dbReference>
<dbReference type="InterPro" id="IPR010998">
    <property type="entry name" value="Integrase_recombinase_N"/>
</dbReference>
<evidence type="ECO:0000256" key="1">
    <source>
        <dbReference type="ARBA" id="ARBA00008857"/>
    </source>
</evidence>
<dbReference type="PANTHER" id="PTHR30349:SF41">
    <property type="entry name" value="INTEGRASE_RECOMBINASE PROTEIN MJ0367-RELATED"/>
    <property type="match status" value="1"/>
</dbReference>
<accession>A0A6J4IQP4</accession>
<dbReference type="PROSITE" id="PS51898">
    <property type="entry name" value="TYR_RECOMBINASE"/>
    <property type="match status" value="1"/>
</dbReference>
<evidence type="ECO:0000313" key="7">
    <source>
        <dbReference type="EMBL" id="CAA9258215.1"/>
    </source>
</evidence>
<dbReference type="PROSITE" id="PS51900">
    <property type="entry name" value="CB"/>
    <property type="match status" value="1"/>
</dbReference>
<dbReference type="Pfam" id="PF00589">
    <property type="entry name" value="Phage_integrase"/>
    <property type="match status" value="1"/>
</dbReference>
<dbReference type="PANTHER" id="PTHR30349">
    <property type="entry name" value="PHAGE INTEGRASE-RELATED"/>
    <property type="match status" value="1"/>
</dbReference>
<evidence type="ECO:0000256" key="4">
    <source>
        <dbReference type="PROSITE-ProRule" id="PRU01248"/>
    </source>
</evidence>
<dbReference type="GO" id="GO:0015074">
    <property type="term" value="P:DNA integration"/>
    <property type="evidence" value="ECO:0007669"/>
    <property type="project" value="InterPro"/>
</dbReference>
<feature type="domain" description="Core-binding (CB)" evidence="6">
    <location>
        <begin position="16"/>
        <end position="90"/>
    </location>
</feature>
<dbReference type="GO" id="GO:0006310">
    <property type="term" value="P:DNA recombination"/>
    <property type="evidence" value="ECO:0007669"/>
    <property type="project" value="UniProtKB-KW"/>
</dbReference>
<dbReference type="Gene3D" id="1.10.150.130">
    <property type="match status" value="1"/>
</dbReference>
<dbReference type="InterPro" id="IPR013762">
    <property type="entry name" value="Integrase-like_cat_sf"/>
</dbReference>
<proteinExistence type="inferred from homology"/>
<dbReference type="InterPro" id="IPR050090">
    <property type="entry name" value="Tyrosine_recombinase_XerCD"/>
</dbReference>
<protein>
    <submittedName>
        <fullName evidence="7">Integrase</fullName>
    </submittedName>
</protein>
<gene>
    <name evidence="7" type="ORF">AVDCRST_MAG92-2319</name>
</gene>
<keyword evidence="2 4" id="KW-0238">DNA-binding</keyword>
<dbReference type="SUPFAM" id="SSF56349">
    <property type="entry name" value="DNA breaking-rejoining enzymes"/>
    <property type="match status" value="1"/>
</dbReference>
<name>A0A6J4IQP4_9CYAN</name>
<dbReference type="InterPro" id="IPR044068">
    <property type="entry name" value="CB"/>
</dbReference>
<evidence type="ECO:0000259" key="5">
    <source>
        <dbReference type="PROSITE" id="PS51898"/>
    </source>
</evidence>
<evidence type="ECO:0000259" key="6">
    <source>
        <dbReference type="PROSITE" id="PS51900"/>
    </source>
</evidence>
<sequence length="287" mass="32190">MGALSPNETNALLATDAVAQLVEMWLFGRSPRTIDVYRRYTHRFLSYVNKPLHLVTLADMQGWQKTLEGMAPNSQRIAIAAVKSFLKFASNTGVLDVNLGVLMRSPKGKDALTERILTEAEVAAMIDKETNERNFLILRLLYLAGLRVSELCQLCWKDTVPRGETGQITVFGKGGKTRTILLPVTLWTQLQVHRGDACVDDPVFRSKHGRPLDRTRVFRIVKAAAKRVGIQGNVSPHWLRHAHASHSLDRGAPLHLTQRTLGHSRIGTTERYLHVRPNESSAMYLPE</sequence>
<dbReference type="EMBL" id="CADCTM010000353">
    <property type="protein sequence ID" value="CAA9258215.1"/>
    <property type="molecule type" value="Genomic_DNA"/>
</dbReference>